<gene>
    <name evidence="4" type="ORF">MELIAE_LOCUS6996</name>
</gene>
<sequence length="673" mass="77148">MFVRYLIVLVLLTYNRASASNVTFEEFPASYLKYVQGNSLWTGIFKECKKPTMFCIQNQVFKYLKSTLDYTGDVQFTPYMKFAQNTVDYNDVKRNLHIDNSTEEYYEDTSPLEDMSRSLQDDTLKFMMTHNLELQLPETIFQNAILKLSPRSIDGNGAMVKMEFLPPAEFEESAGEGRTIKKIKKFLGERLMYALMAILMVIKLLAVKFLFVLPAVMGVAAAKKLIFKLLLFVFPALHHLFKWCAYVPHGTKFHHHKHHIQHYHHVPPGHGHGHGHGHHGVEVIAPHSDGPPVHTPIDTYKHETLGPFKHWFNPEETGELQYNSGGPYFGGYITNRHDSSQADNEVYPWGQGQDNRRTKPEIKLPGIQDIENMVLKAEKEALIKARLQQEKLKIHEENLRLQEQLNNAIKHQEKLKQQANLVTKKVIPQGGVNQQGFRQPSIYLQSPPVKNVDYNKLSHLHHVNAMSPAVFNVQHNQVIPEKSNNYLGNHQQNVQISEAQQNQIAAVLAKKNREQLANQEKEIAGLIAKEQQQLQQKKQQQFSNHINNLTATSVKYQPTPYEKELLTAASITYDPFYSPILEKIDHILMGLGFMEEPCRERLICSMYKSPMKFSPHSNLLSAELSRDSNELQKPTATNAAVVRFYKYVQAARDGQDKRDCLRLYPTCAVNTEQ</sequence>
<keyword evidence="2" id="KW-0812">Transmembrane</keyword>
<evidence type="ECO:0000256" key="1">
    <source>
        <dbReference type="SAM" id="Coils"/>
    </source>
</evidence>
<feature type="coiled-coil region" evidence="1">
    <location>
        <begin position="384"/>
        <end position="418"/>
    </location>
</feature>
<reference evidence="4" key="1">
    <citation type="submission" date="2021-12" db="EMBL/GenBank/DDBJ databases">
        <authorList>
            <person name="King R."/>
        </authorList>
    </citation>
    <scope>NUCLEOTIDE SEQUENCE</scope>
</reference>
<dbReference type="Proteomes" id="UP001154078">
    <property type="component" value="Chromosome 4"/>
</dbReference>
<accession>A0A9P0B269</accession>
<organism evidence="4 5">
    <name type="scientific">Brassicogethes aeneus</name>
    <name type="common">Rape pollen beetle</name>
    <name type="synonym">Meligethes aeneus</name>
    <dbReference type="NCBI Taxonomy" id="1431903"/>
    <lineage>
        <taxon>Eukaryota</taxon>
        <taxon>Metazoa</taxon>
        <taxon>Ecdysozoa</taxon>
        <taxon>Arthropoda</taxon>
        <taxon>Hexapoda</taxon>
        <taxon>Insecta</taxon>
        <taxon>Pterygota</taxon>
        <taxon>Neoptera</taxon>
        <taxon>Endopterygota</taxon>
        <taxon>Coleoptera</taxon>
        <taxon>Polyphaga</taxon>
        <taxon>Cucujiformia</taxon>
        <taxon>Nitidulidae</taxon>
        <taxon>Meligethinae</taxon>
        <taxon>Brassicogethes</taxon>
    </lineage>
</organism>
<feature type="transmembrane region" description="Helical" evidence="2">
    <location>
        <begin position="225"/>
        <end position="241"/>
    </location>
</feature>
<keyword evidence="2" id="KW-1133">Transmembrane helix</keyword>
<evidence type="ECO:0000313" key="5">
    <source>
        <dbReference type="Proteomes" id="UP001154078"/>
    </source>
</evidence>
<keyword evidence="5" id="KW-1185">Reference proteome</keyword>
<dbReference type="OrthoDB" id="6334967at2759"/>
<keyword evidence="2" id="KW-0472">Membrane</keyword>
<feature type="transmembrane region" description="Helical" evidence="2">
    <location>
        <begin position="191"/>
        <end position="213"/>
    </location>
</feature>
<evidence type="ECO:0000256" key="3">
    <source>
        <dbReference type="SAM" id="SignalP"/>
    </source>
</evidence>
<dbReference type="Pfam" id="PF07841">
    <property type="entry name" value="DM4_12"/>
    <property type="match status" value="1"/>
</dbReference>
<dbReference type="EMBL" id="OV121135">
    <property type="protein sequence ID" value="CAH0555708.1"/>
    <property type="molecule type" value="Genomic_DNA"/>
</dbReference>
<dbReference type="PANTHER" id="PTHR21879:SF4">
    <property type="entry name" value="OSIRIS 17, ISOFORM C"/>
    <property type="match status" value="1"/>
</dbReference>
<feature type="signal peptide" evidence="3">
    <location>
        <begin position="1"/>
        <end position="19"/>
    </location>
</feature>
<protein>
    <submittedName>
        <fullName evidence="4">Uncharacterized protein</fullName>
    </submittedName>
</protein>
<keyword evidence="3" id="KW-0732">Signal</keyword>
<evidence type="ECO:0000256" key="2">
    <source>
        <dbReference type="SAM" id="Phobius"/>
    </source>
</evidence>
<evidence type="ECO:0000313" key="4">
    <source>
        <dbReference type="EMBL" id="CAH0555708.1"/>
    </source>
</evidence>
<dbReference type="Pfam" id="PF07898">
    <property type="entry name" value="DUF1676"/>
    <property type="match status" value="1"/>
</dbReference>
<proteinExistence type="predicted"/>
<feature type="coiled-coil region" evidence="1">
    <location>
        <begin position="509"/>
        <end position="536"/>
    </location>
</feature>
<keyword evidence="1" id="KW-0175">Coiled coil</keyword>
<dbReference type="InterPro" id="IPR006631">
    <property type="entry name" value="DM4_12"/>
</dbReference>
<dbReference type="AlphaFoldDB" id="A0A9P0B269"/>
<feature type="chain" id="PRO_5040239082" evidence="3">
    <location>
        <begin position="20"/>
        <end position="673"/>
    </location>
</feature>
<dbReference type="InterPro" id="IPR012464">
    <property type="entry name" value="DUF1676"/>
</dbReference>
<dbReference type="GO" id="GO:0016020">
    <property type="term" value="C:membrane"/>
    <property type="evidence" value="ECO:0007669"/>
    <property type="project" value="TreeGrafter"/>
</dbReference>
<dbReference type="PANTHER" id="PTHR21879">
    <property type="entry name" value="FI03362P-RELATED-RELATED"/>
    <property type="match status" value="1"/>
</dbReference>
<name>A0A9P0B269_BRAAE</name>